<organism evidence="2 3">
    <name type="scientific">Candida albicans (strain SC5314 / ATCC MYA-2876)</name>
    <name type="common">Yeast</name>
    <dbReference type="NCBI Taxonomy" id="237561"/>
    <lineage>
        <taxon>Eukaryota</taxon>
        <taxon>Fungi</taxon>
        <taxon>Dikarya</taxon>
        <taxon>Ascomycota</taxon>
        <taxon>Saccharomycotina</taxon>
        <taxon>Pichiomycetes</taxon>
        <taxon>Debaryomycetaceae</taxon>
        <taxon>Candida/Lodderomyces clade</taxon>
        <taxon>Candida</taxon>
    </lineage>
</organism>
<dbReference type="GeneID" id="3647393"/>
<gene>
    <name evidence="1 2" type="primary">PEX8</name>
    <name evidence="2" type="ordered locus">CAALFM_C304030CA</name>
    <name evidence="1" type="ordered locus">orf19.10323</name>
</gene>
<dbReference type="OrthoDB" id="2357318at2759"/>
<dbReference type="InterPro" id="IPR055334">
    <property type="entry name" value="PEX8-like"/>
</dbReference>
<dbReference type="PANTHER" id="PTHR39214:SF1">
    <property type="entry name" value="MICROBODY (PEROXISOME) BIOGENESIS PROTEIN PEROXIN 8 (EUROFUNG)"/>
    <property type="match status" value="1"/>
</dbReference>
<dbReference type="KEGG" id="cal:CAALFM_C304030CA"/>
<dbReference type="Proteomes" id="UP000000559">
    <property type="component" value="Chromosome 3"/>
</dbReference>
<dbReference type="InParanoid" id="A0A1D8PJT4"/>
<sequence length="827" mass="95888">MSNLYQSLGPQGRALLSQNGPGIPSTLSGTPNTNSSPQELDFLINELRNPKPDTTINKVLGYLYNYIPYIRHEHNLRLVIASFLNCPVCFGGSGTSINSSFEFEKNYLIIEVVKLIIDKKLKISMPVISIKQFYTIILKELQNFQHYNPIMNSWKILPIITGILLSNELRDQLYTEVNFVEYKWFFANLDKEIYQLFNNALPYSLSQSLDNNINYLSLMSLALVFKNSERHHKDSSDTVVHTKNISNIFMIQKLTEMIFLDRKVSMLVYQKFFQLNPHNENIESVISNDIMNKPVVKHLNKLSFLLEHYFSALDFTQLEDQVVGQSLIIITNFNKHLNHETKNYTLFNNFNNTPDARTGNNPLTQNFWFTMKNLLFSQIIIFQGILSRFLTANSRLLTNKTFFWFSSKKYYGNRIDTTNNSNNIEYQYKDISLQIMTNLYYINFILLSIGQGGFDNYNFVYYLTIELALTTGVRFEKLTLCLMNNYQEINMYPDVLNSNYIDTSKILFVLGVWENYFQQMNRLTQHRQQEIFNKEIYNIVINLVDAKKYANNDLLEASHSVLLFYFANNSKVNLDDVMRYVELVLEQFPQRISATQLSIAIETIGKKILSNPISYNNYNSRGNTIFINSAEKFFIFLLNKYSRIEPGVPIKPKSITSVSSSGSGEANVSFTSAQPVNEIEAHATLNTLEQEGKLANDVIDENKAKAPSKKIIKKYLPDLVGKTKTNSDNHPFEFFDTRLTPETAREATIVSLINLVPYFPLSVFIPWLNQVWDLIVRSDSKEQQFLFNMLWKVISESLDINRGDLAIRWWYEEKQFTAKQQKFVGKF</sequence>
<keyword evidence="3" id="KW-1185">Reference proteome</keyword>
<dbReference type="eggNOG" id="ENOG502S1QP">
    <property type="taxonomic scope" value="Eukaryota"/>
</dbReference>
<evidence type="ECO:0000313" key="1">
    <source>
        <dbReference type="CGD" id="CAL0000178749"/>
    </source>
</evidence>
<dbReference type="STRING" id="237561.A0A1D8PJT4"/>
<dbReference type="CGD" id="CAL0000178749">
    <property type="gene designation" value="PEX8"/>
</dbReference>
<reference evidence="2 3" key="1">
    <citation type="journal article" date="2004" name="Proc. Natl. Acad. Sci. U.S.A.">
        <title>The diploid genome sequence of Candida albicans.</title>
        <authorList>
            <person name="Jones T."/>
            <person name="Federspiel N.A."/>
            <person name="Chibana H."/>
            <person name="Dungan J."/>
            <person name="Kalman S."/>
            <person name="Magee B.B."/>
            <person name="Newport G."/>
            <person name="Thorstenson Y.R."/>
            <person name="Agabian N."/>
            <person name="Magee P.T."/>
            <person name="Davis R.W."/>
            <person name="Scherer S."/>
        </authorList>
    </citation>
    <scope>NUCLEOTIDE SEQUENCE [LARGE SCALE GENOMIC DNA]</scope>
    <source>
        <strain evidence="3">SC5314 / ATCC MYA-2876</strain>
    </source>
</reference>
<reference evidence="2 3" key="3">
    <citation type="journal article" date="2013" name="Genome Biol.">
        <title>Assembly of a phased diploid Candida albicans genome facilitates allele-specific measurements and provides a simple model for repeat and indel structure.</title>
        <authorList>
            <person name="Muzzey D."/>
            <person name="Schwartz K."/>
            <person name="Weissman J.S."/>
            <person name="Sherlock G."/>
        </authorList>
    </citation>
    <scope>NUCLEOTIDE SEQUENCE [LARGE SCALE GENOMIC DNA]</scope>
    <source>
        <strain evidence="3">SC5314 / ATCC MYA-2876</strain>
    </source>
</reference>
<proteinExistence type="predicted"/>
<dbReference type="AlphaFoldDB" id="A0A1D8PJT4"/>
<evidence type="ECO:0000313" key="3">
    <source>
        <dbReference type="Proteomes" id="UP000000559"/>
    </source>
</evidence>
<evidence type="ECO:0000313" key="2">
    <source>
        <dbReference type="EMBL" id="AOW28425.1"/>
    </source>
</evidence>
<name>A0A1D8PJT4_CANAL</name>
<accession>A0A1D8PJT4</accession>
<dbReference type="RefSeq" id="XP_711002.2">
    <property type="nucleotide sequence ID" value="XM_705910.2"/>
</dbReference>
<reference evidence="2 3" key="2">
    <citation type="journal article" date="2007" name="Genome Biol.">
        <title>Assembly of the Candida albicans genome into sixteen supercontigs aligned on the eight chromosomes.</title>
        <authorList>
            <person name="van het Hoog M."/>
            <person name="Rast T.J."/>
            <person name="Martchenko M."/>
            <person name="Grindle S."/>
            <person name="Dignard D."/>
            <person name="Hogues H."/>
            <person name="Cuomo C."/>
            <person name="Berriman M."/>
            <person name="Scherer S."/>
            <person name="Magee B.B."/>
            <person name="Whiteway M."/>
            <person name="Chibana H."/>
            <person name="Nantel A."/>
            <person name="Magee P.T."/>
        </authorList>
    </citation>
    <scope>GENOME REANNOTATION</scope>
    <source>
        <strain evidence="3">SC5314 / ATCC MYA-2876</strain>
    </source>
</reference>
<dbReference type="VEuPathDB" id="FungiDB:C3_04030C_A"/>
<dbReference type="EMBL" id="CP017625">
    <property type="protein sequence ID" value="AOW28425.1"/>
    <property type="molecule type" value="Genomic_DNA"/>
</dbReference>
<dbReference type="PANTHER" id="PTHR39214">
    <property type="entry name" value="MICROBODY (PEROXISOME) BIOGENESIS PROTEIN PEROXIN 8 (EUROFUNG)"/>
    <property type="match status" value="1"/>
</dbReference>
<protein>
    <submittedName>
        <fullName evidence="2">Pex8p</fullName>
    </submittedName>
</protein>